<proteinExistence type="predicted"/>
<name>N9VC82_9BACT</name>
<dbReference type="PROSITE" id="PS51257">
    <property type="entry name" value="PROKAR_LIPOPROTEIN"/>
    <property type="match status" value="1"/>
</dbReference>
<keyword evidence="1" id="KW-0175">Coiled coil</keyword>
<evidence type="ECO:0000313" key="3">
    <source>
        <dbReference type="EMBL" id="ENY69288.1"/>
    </source>
</evidence>
<feature type="coiled-coil region" evidence="1">
    <location>
        <begin position="426"/>
        <end position="531"/>
    </location>
</feature>
<dbReference type="AlphaFoldDB" id="N9VC82"/>
<feature type="coiled-coil region" evidence="1">
    <location>
        <begin position="191"/>
        <end position="325"/>
    </location>
</feature>
<gene>
    <name evidence="3" type="ORF">MAU_1150</name>
</gene>
<dbReference type="PATRIC" id="fig|1188233.3.peg.116"/>
<reference evidence="3 4" key="1">
    <citation type="journal article" date="2013" name="Genome Announc.">
        <title>Draft Genome Sequences of Mycoplasma auris and Mycoplasma yeatsii, Two Species of the Ear Canal of Caprinae.</title>
        <authorList>
            <person name="Dordet-Frisoni E."/>
            <person name="Baranowski E."/>
            <person name="Barre A."/>
            <person name="Blanchard A."/>
            <person name="Breton M."/>
            <person name="Couture C."/>
            <person name="Dupuy V."/>
            <person name="Gaurivaud P."/>
            <person name="Jacob D."/>
            <person name="Lemaitre C."/>
            <person name="Manso-Silvan L."/>
            <person name="Nikolski M."/>
            <person name="Nouvel L.X."/>
            <person name="Poumarat F."/>
            <person name="Sirand-Pugnet P."/>
            <person name="Thebault P."/>
            <person name="Theil S."/>
            <person name="Thiaucourt F."/>
            <person name="Citti C."/>
            <person name="Tardy F."/>
        </authorList>
    </citation>
    <scope>NUCLEOTIDE SEQUENCE [LARGE SCALE GENOMIC DNA]</scope>
    <source>
        <strain evidence="3 4">15026</strain>
    </source>
</reference>
<evidence type="ECO:0000256" key="2">
    <source>
        <dbReference type="SAM" id="MobiDB-lite"/>
    </source>
</evidence>
<organism evidence="3 4">
    <name type="scientific">Metamycoplasma auris 15026</name>
    <dbReference type="NCBI Taxonomy" id="1188233"/>
    <lineage>
        <taxon>Bacteria</taxon>
        <taxon>Bacillati</taxon>
        <taxon>Mycoplasmatota</taxon>
        <taxon>Mycoplasmoidales</taxon>
        <taxon>Metamycoplasmataceae</taxon>
        <taxon>Metamycoplasma</taxon>
    </lineage>
</organism>
<evidence type="ECO:0000256" key="1">
    <source>
        <dbReference type="SAM" id="Coils"/>
    </source>
</evidence>
<accession>N9VC82</accession>
<keyword evidence="4" id="KW-1185">Reference proteome</keyword>
<feature type="region of interest" description="Disordered" evidence="2">
    <location>
        <begin position="96"/>
        <end position="123"/>
    </location>
</feature>
<sequence length="538" mass="63050">MKKSLALLLSATTIATITTPILAISCGEKESKQKKEFKAEIAKLEAELKTESKLKLQQKEALEKLLADAKKKDKTLKKPEDFKKALAELKKKIEEVHNDTSGNQTNPTPTPNNSGVTKTSSWDAIFNDSPTGYDIKNRYMHPTYEQDQEGIFGLQGSLRKLLNIFLEKREQADHVSNEKEKSYASVRDLKIKNAKEEYEEYKKKIDEKAKILKKLKSIILSEFKDIQDENELIIEDFEETKTFLNEAKEEYEEDTKDIGIYNAKLVKSKELENKIEKDKKELLNKKNLLKVLNFDNLKEELKTQNEYYESSFKEINETLNKLKEENFYLHATKKDIENRIHSSSFIGDFSNDKFYEYEFWLEKRIKSNINDINLFTKTKMNLEKEKTTKLNKLENHVGWAIEKKIDILEKAIQENEKEKVMIDKYLLDKNTAITNSKKDVERLEKELKELTKYKEVISKKIEEYNKKFIKINEDEKIITIMLEKIEEETNKIINEAIANYEKIEKEEDAKLAKVNKQVSSLMDNIQDAKDGLKKMKNW</sequence>
<comment type="caution">
    <text evidence="3">The sequence shown here is derived from an EMBL/GenBank/DDBJ whole genome shotgun (WGS) entry which is preliminary data.</text>
</comment>
<feature type="coiled-coil region" evidence="1">
    <location>
        <begin position="27"/>
        <end position="72"/>
    </location>
</feature>
<dbReference type="RefSeq" id="WP_004423310.1">
    <property type="nucleotide sequence ID" value="NZ_AORI01000002.1"/>
</dbReference>
<evidence type="ECO:0000313" key="4">
    <source>
        <dbReference type="Proteomes" id="UP000013131"/>
    </source>
</evidence>
<dbReference type="EMBL" id="AORI01000002">
    <property type="protein sequence ID" value="ENY69288.1"/>
    <property type="molecule type" value="Genomic_DNA"/>
</dbReference>
<dbReference type="Proteomes" id="UP000013131">
    <property type="component" value="Unassembled WGS sequence"/>
</dbReference>
<evidence type="ECO:0008006" key="5">
    <source>
        <dbReference type="Google" id="ProtNLM"/>
    </source>
</evidence>
<protein>
    <recommendedName>
        <fullName evidence="5">Lipoprotein</fullName>
    </recommendedName>
</protein>